<accession>A0A9Y1BMF1</accession>
<sequence>MRRAVKKIVLLSIFILLLNAFNPYVAKAKILYHEKSPYFIETSPEQYLLIYTKIGYDADRVVSSEIYARPCYETVTEFKTHDTEEIEITPTTFVINKTSFKVQKSDAIYYNGRTMVLFAIQRNDTDFTYFFMKYSDDDGKTWSDYVELGNSTVFNKDFVWFDSAILNNELVIFFSYEVKVIVHTRVLTSIVHFDLQTFKNSTEVTSASISLGRDFNLYSYNNLLYITYTEDNLVKLTSTVDGSSFSSGISVGAPFQLDLADANLTEVVAQDVGLLYPSLTRWNDGFYVVAQDISNTTIHKVNRYEMFLWGFWVEDITKEETLEFHNISSPLHDDYYERVPEVTTFKDNVVVATEQGPSVKSSLQTPEIAFFFSKDGYRWTTSYFGVYTFLNNPAIYYFIGTLALFVVVFTVNFIFSKVKKNTK</sequence>
<dbReference type="SUPFAM" id="SSF50939">
    <property type="entry name" value="Sialidases"/>
    <property type="match status" value="1"/>
</dbReference>
<evidence type="ECO:0000313" key="2">
    <source>
        <dbReference type="EMBL" id="UJG41481.1"/>
    </source>
</evidence>
<organism evidence="2">
    <name type="scientific">Candidatus Heimdallarchaeum aukensis</name>
    <dbReference type="NCBI Taxonomy" id="2876573"/>
    <lineage>
        <taxon>Archaea</taxon>
        <taxon>Promethearchaeati</taxon>
        <taxon>Candidatus Heimdallarchaeota</taxon>
        <taxon>Candidatus Heimdallarchaeia (ex Rinke et al. 2021) (nom. nud.)</taxon>
        <taxon>Candidatus Heimdallarchaeales</taxon>
        <taxon>Candidatus Heimdallarchaeaceae</taxon>
        <taxon>Candidatus Heimdallarchaeum</taxon>
    </lineage>
</organism>
<dbReference type="AlphaFoldDB" id="A0A9Y1BMF1"/>
<dbReference type="InterPro" id="IPR036278">
    <property type="entry name" value="Sialidase_sf"/>
</dbReference>
<reference evidence="2" key="1">
    <citation type="journal article" date="2022" name="Nat. Microbiol.">
        <title>Unique mobile elements and scalable gene flow at the prokaryote-eukaryote boundary revealed by circularized Asgard archaea genomes.</title>
        <authorList>
            <person name="Wu F."/>
            <person name="Speth D.R."/>
            <person name="Philosof A."/>
            <person name="Cremiere A."/>
            <person name="Narayanan A."/>
            <person name="Barco R.A."/>
            <person name="Connon S.A."/>
            <person name="Amend J.P."/>
            <person name="Antoshechkin I.A."/>
            <person name="Orphan V.J."/>
        </authorList>
    </citation>
    <scope>NUCLEOTIDE SEQUENCE</scope>
    <source>
        <strain evidence="2">PM71</strain>
    </source>
</reference>
<evidence type="ECO:0000256" key="1">
    <source>
        <dbReference type="SAM" id="Phobius"/>
    </source>
</evidence>
<keyword evidence="1" id="KW-0812">Transmembrane</keyword>
<protein>
    <submittedName>
        <fullName evidence="2">Uncharacterized protein</fullName>
    </submittedName>
</protein>
<name>A0A9Y1BMF1_9ARCH</name>
<keyword evidence="1" id="KW-0472">Membrane</keyword>
<proteinExistence type="predicted"/>
<gene>
    <name evidence="2" type="ORF">K9W45_03220</name>
</gene>
<keyword evidence="1" id="KW-1133">Transmembrane helix</keyword>
<feature type="transmembrane region" description="Helical" evidence="1">
    <location>
        <begin position="394"/>
        <end position="415"/>
    </location>
</feature>
<dbReference type="EMBL" id="CP084166">
    <property type="protein sequence ID" value="UJG41481.1"/>
    <property type="molecule type" value="Genomic_DNA"/>
</dbReference>
<dbReference type="Proteomes" id="UP001201020">
    <property type="component" value="Chromosome"/>
</dbReference>